<reference evidence="3" key="1">
    <citation type="journal article" date="2019" name="Int. J. Syst. Evol. Microbiol.">
        <title>The Global Catalogue of Microorganisms (GCM) 10K type strain sequencing project: providing services to taxonomists for standard genome sequencing and annotation.</title>
        <authorList>
            <consortium name="The Broad Institute Genomics Platform"/>
            <consortium name="The Broad Institute Genome Sequencing Center for Infectious Disease"/>
            <person name="Wu L."/>
            <person name="Ma J."/>
        </authorList>
    </citation>
    <scope>NUCLEOTIDE SEQUENCE [LARGE SCALE GENOMIC DNA]</scope>
    <source>
        <strain evidence="3">CCUG 15531</strain>
    </source>
</reference>
<feature type="compositionally biased region" description="Basic and acidic residues" evidence="1">
    <location>
        <begin position="1"/>
        <end position="10"/>
    </location>
</feature>
<evidence type="ECO:0008006" key="4">
    <source>
        <dbReference type="Google" id="ProtNLM"/>
    </source>
</evidence>
<dbReference type="EMBL" id="JBHUEK010000007">
    <property type="protein sequence ID" value="MFD1777666.1"/>
    <property type="molecule type" value="Genomic_DNA"/>
</dbReference>
<name>A0ABW4MJ81_9BACI</name>
<evidence type="ECO:0000313" key="2">
    <source>
        <dbReference type="EMBL" id="MFD1777666.1"/>
    </source>
</evidence>
<evidence type="ECO:0000313" key="3">
    <source>
        <dbReference type="Proteomes" id="UP001597227"/>
    </source>
</evidence>
<feature type="region of interest" description="Disordered" evidence="1">
    <location>
        <begin position="1"/>
        <end position="22"/>
    </location>
</feature>
<dbReference type="RefSeq" id="WP_388035174.1">
    <property type="nucleotide sequence ID" value="NZ_JBHUEK010000007.1"/>
</dbReference>
<comment type="caution">
    <text evidence="2">The sequence shown here is derived from an EMBL/GenBank/DDBJ whole genome shotgun (WGS) entry which is preliminary data.</text>
</comment>
<evidence type="ECO:0000256" key="1">
    <source>
        <dbReference type="SAM" id="MobiDB-lite"/>
    </source>
</evidence>
<organism evidence="2 3">
    <name type="scientific">Fredinandcohnia salidurans</name>
    <dbReference type="NCBI Taxonomy" id="2595041"/>
    <lineage>
        <taxon>Bacteria</taxon>
        <taxon>Bacillati</taxon>
        <taxon>Bacillota</taxon>
        <taxon>Bacilli</taxon>
        <taxon>Bacillales</taxon>
        <taxon>Bacillaceae</taxon>
        <taxon>Fredinandcohnia</taxon>
    </lineage>
</organism>
<sequence>MKKRQKKDDATIAVGMDTETDLQEEATMEEIEKGDYTQVTTLSYDENDPS</sequence>
<keyword evidence="3" id="KW-1185">Reference proteome</keyword>
<accession>A0ABW4MJ81</accession>
<dbReference type="Proteomes" id="UP001597227">
    <property type="component" value="Unassembled WGS sequence"/>
</dbReference>
<proteinExistence type="predicted"/>
<protein>
    <recommendedName>
        <fullName evidence="4">DUF4025 domain-containing protein</fullName>
    </recommendedName>
</protein>
<gene>
    <name evidence="2" type="ORF">ACFSFW_03230</name>
</gene>